<feature type="transmembrane region" description="Helical" evidence="16">
    <location>
        <begin position="6"/>
        <end position="25"/>
    </location>
</feature>
<organism evidence="17 18">
    <name type="scientific">Corymbia citriodora subsp. variegata</name>
    <dbReference type="NCBI Taxonomy" id="360336"/>
    <lineage>
        <taxon>Eukaryota</taxon>
        <taxon>Viridiplantae</taxon>
        <taxon>Streptophyta</taxon>
        <taxon>Embryophyta</taxon>
        <taxon>Tracheophyta</taxon>
        <taxon>Spermatophyta</taxon>
        <taxon>Magnoliopsida</taxon>
        <taxon>eudicotyledons</taxon>
        <taxon>Gunneridae</taxon>
        <taxon>Pentapetalae</taxon>
        <taxon>rosids</taxon>
        <taxon>malvids</taxon>
        <taxon>Myrtales</taxon>
        <taxon>Myrtaceae</taxon>
        <taxon>Myrtoideae</taxon>
        <taxon>Eucalypteae</taxon>
        <taxon>Corymbia</taxon>
    </lineage>
</organism>
<evidence type="ECO:0000256" key="4">
    <source>
        <dbReference type="ARBA" id="ARBA00021007"/>
    </source>
</evidence>
<sequence>MSSIIFFLIFIPILSIVLLSVNFIFAPHNPYKEKKTPFECGYHSFLSQNRTQFTISFFIFALLFLIFDLEIVLIYPFSVSSYANNIYGLVIMIIFTLIVTVGFIFELGKNALKIESKQSQVMDSKPKKK</sequence>
<dbReference type="Gene3D" id="1.20.58.1610">
    <property type="entry name" value="NADH:ubiquinone/plastoquinone oxidoreductase, chain 3"/>
    <property type="match status" value="1"/>
</dbReference>
<comment type="function">
    <text evidence="1">Core subunit of the mitochondrial membrane respiratory chain NADH dehydrogenase (Complex I) that is believed to belong to the minimal assembly required for catalysis. Complex I functions in the transfer of electrons from NADH to the respiratory chain. The immediate electron acceptor for the enzyme is believed to be ubiquinone.</text>
</comment>
<dbReference type="InterPro" id="IPR000440">
    <property type="entry name" value="NADH_UbQ/plastoQ_OxRdtase_su3"/>
</dbReference>
<keyword evidence="9" id="KW-0249">Electron transport</keyword>
<keyword evidence="6" id="KW-0679">Respiratory chain</keyword>
<evidence type="ECO:0000256" key="9">
    <source>
        <dbReference type="ARBA" id="ARBA00022982"/>
    </source>
</evidence>
<feature type="transmembrane region" description="Helical" evidence="16">
    <location>
        <begin position="86"/>
        <end position="107"/>
    </location>
</feature>
<keyword evidence="11" id="KW-0520">NAD</keyword>
<proteinExistence type="inferred from homology"/>
<evidence type="ECO:0000256" key="16">
    <source>
        <dbReference type="SAM" id="Phobius"/>
    </source>
</evidence>
<keyword evidence="18" id="KW-1185">Reference proteome</keyword>
<evidence type="ECO:0000256" key="7">
    <source>
        <dbReference type="ARBA" id="ARBA00022692"/>
    </source>
</evidence>
<dbReference type="EMBL" id="MU098556">
    <property type="protein sequence ID" value="KAF7845881.1"/>
    <property type="molecule type" value="Genomic_DNA"/>
</dbReference>
<dbReference type="OrthoDB" id="154075at2759"/>
<dbReference type="PANTHER" id="PTHR11058:SF9">
    <property type="entry name" value="NADH-UBIQUINONE OXIDOREDUCTASE CHAIN 3"/>
    <property type="match status" value="1"/>
</dbReference>
<keyword evidence="13 16" id="KW-0472">Membrane</keyword>
<evidence type="ECO:0000256" key="12">
    <source>
        <dbReference type="ARBA" id="ARBA00023128"/>
    </source>
</evidence>
<evidence type="ECO:0000256" key="1">
    <source>
        <dbReference type="ARBA" id="ARBA00003257"/>
    </source>
</evidence>
<gene>
    <name evidence="17" type="ORF">BT93_L0199</name>
</gene>
<evidence type="ECO:0000256" key="10">
    <source>
        <dbReference type="ARBA" id="ARBA00022989"/>
    </source>
</evidence>
<evidence type="ECO:0000256" key="11">
    <source>
        <dbReference type="ARBA" id="ARBA00023027"/>
    </source>
</evidence>
<comment type="catalytic activity">
    <reaction evidence="15">
        <text>a ubiquinone + NADH + 5 H(+)(in) = a ubiquinol + NAD(+) + 4 H(+)(out)</text>
        <dbReference type="Rhea" id="RHEA:29091"/>
        <dbReference type="Rhea" id="RHEA-COMP:9565"/>
        <dbReference type="Rhea" id="RHEA-COMP:9566"/>
        <dbReference type="ChEBI" id="CHEBI:15378"/>
        <dbReference type="ChEBI" id="CHEBI:16389"/>
        <dbReference type="ChEBI" id="CHEBI:17976"/>
        <dbReference type="ChEBI" id="CHEBI:57540"/>
        <dbReference type="ChEBI" id="CHEBI:57945"/>
        <dbReference type="EC" id="7.1.1.2"/>
    </reaction>
</comment>
<protein>
    <recommendedName>
        <fullName evidence="4">NADH-ubiquinone oxidoreductase chain 3</fullName>
    </recommendedName>
    <alternativeName>
        <fullName evidence="14">NADH dehydrogenase subunit 3</fullName>
    </alternativeName>
</protein>
<dbReference type="FunFam" id="1.20.58.1610:FF:000009">
    <property type="entry name" value="NADH-ubiquinone oxidoreductase chain 3"/>
    <property type="match status" value="1"/>
</dbReference>
<dbReference type="GO" id="GO:0030964">
    <property type="term" value="C:NADH dehydrogenase complex"/>
    <property type="evidence" value="ECO:0007669"/>
    <property type="project" value="TreeGrafter"/>
</dbReference>
<evidence type="ECO:0000256" key="8">
    <source>
        <dbReference type="ARBA" id="ARBA00022967"/>
    </source>
</evidence>
<keyword evidence="5" id="KW-0813">Transport</keyword>
<keyword evidence="8" id="KW-1278">Translocase</keyword>
<evidence type="ECO:0000256" key="15">
    <source>
        <dbReference type="ARBA" id="ARBA00049551"/>
    </source>
</evidence>
<evidence type="ECO:0000313" key="17">
    <source>
        <dbReference type="EMBL" id="KAF7845881.1"/>
    </source>
</evidence>
<dbReference type="GO" id="GO:0031966">
    <property type="term" value="C:mitochondrial membrane"/>
    <property type="evidence" value="ECO:0007669"/>
    <property type="project" value="UniProtKB-SubCell"/>
</dbReference>
<evidence type="ECO:0000256" key="13">
    <source>
        <dbReference type="ARBA" id="ARBA00023136"/>
    </source>
</evidence>
<reference evidence="17" key="1">
    <citation type="submission" date="2020-05" db="EMBL/GenBank/DDBJ databases">
        <title>WGS assembly of Corymbia citriodora subspecies variegata.</title>
        <authorList>
            <person name="Barry K."/>
            <person name="Hundley H."/>
            <person name="Shu S."/>
            <person name="Jenkins J."/>
            <person name="Grimwood J."/>
            <person name="Baten A."/>
        </authorList>
    </citation>
    <scope>NUCLEOTIDE SEQUENCE</scope>
    <source>
        <strain evidence="17">CV2-018</strain>
    </source>
</reference>
<accession>A0A8T0CEQ4</accession>
<dbReference type="AlphaFoldDB" id="A0A8T0CEQ4"/>
<comment type="similarity">
    <text evidence="3">Belongs to the complex I subunit 3 family.</text>
</comment>
<evidence type="ECO:0000256" key="6">
    <source>
        <dbReference type="ARBA" id="ARBA00022660"/>
    </source>
</evidence>
<evidence type="ECO:0000256" key="2">
    <source>
        <dbReference type="ARBA" id="ARBA00004225"/>
    </source>
</evidence>
<dbReference type="Pfam" id="PF00507">
    <property type="entry name" value="Oxidored_q4"/>
    <property type="match status" value="1"/>
</dbReference>
<evidence type="ECO:0000256" key="3">
    <source>
        <dbReference type="ARBA" id="ARBA00008472"/>
    </source>
</evidence>
<keyword evidence="7 16" id="KW-0812">Transmembrane</keyword>
<dbReference type="InterPro" id="IPR038430">
    <property type="entry name" value="NDAH_ubi_oxred_su3_sf"/>
</dbReference>
<keyword evidence="12" id="KW-0496">Mitochondrion</keyword>
<name>A0A8T0CEQ4_CORYI</name>
<evidence type="ECO:0000256" key="5">
    <source>
        <dbReference type="ARBA" id="ARBA00022448"/>
    </source>
</evidence>
<comment type="subcellular location">
    <subcellularLocation>
        <location evidence="2">Mitochondrion membrane</location>
        <topology evidence="2">Multi-pass membrane protein</topology>
    </subcellularLocation>
</comment>
<dbReference type="GO" id="GO:0008137">
    <property type="term" value="F:NADH dehydrogenase (ubiquinone) activity"/>
    <property type="evidence" value="ECO:0007669"/>
    <property type="project" value="UniProtKB-EC"/>
</dbReference>
<keyword evidence="10 16" id="KW-1133">Transmembrane helix</keyword>
<dbReference type="PANTHER" id="PTHR11058">
    <property type="entry name" value="NADH-UBIQUINONE OXIDOREDUCTASE CHAIN 3"/>
    <property type="match status" value="1"/>
</dbReference>
<dbReference type="Gramene" id="rna-gnl|WGS:JABURB|Cocit.L0199.1">
    <property type="protein sequence ID" value="cds-KAF7845881.1"/>
    <property type="gene ID" value="gene-BT93_L0199"/>
</dbReference>
<dbReference type="Proteomes" id="UP000806378">
    <property type="component" value="Unassembled WGS sequence"/>
</dbReference>
<feature type="transmembrane region" description="Helical" evidence="16">
    <location>
        <begin position="53"/>
        <end position="74"/>
    </location>
</feature>
<evidence type="ECO:0000313" key="18">
    <source>
        <dbReference type="Proteomes" id="UP000806378"/>
    </source>
</evidence>
<comment type="caution">
    <text evidence="17">The sequence shown here is derived from an EMBL/GenBank/DDBJ whole genome shotgun (WGS) entry which is preliminary data.</text>
</comment>
<evidence type="ECO:0000256" key="14">
    <source>
        <dbReference type="ARBA" id="ARBA00031029"/>
    </source>
</evidence>